<feature type="transmembrane region" description="Helical" evidence="2">
    <location>
        <begin position="101"/>
        <end position="123"/>
    </location>
</feature>
<name>A0ABX1YYZ2_9BACL</name>
<feature type="transmembrane region" description="Helical" evidence="2">
    <location>
        <begin position="52"/>
        <end position="81"/>
    </location>
</feature>
<dbReference type="EMBL" id="WHOC01000060">
    <property type="protein sequence ID" value="NOU86353.1"/>
    <property type="molecule type" value="Genomic_DNA"/>
</dbReference>
<dbReference type="InterPro" id="IPR051311">
    <property type="entry name" value="DedA_domain"/>
</dbReference>
<dbReference type="Pfam" id="PF09335">
    <property type="entry name" value="VTT_dom"/>
    <property type="match status" value="1"/>
</dbReference>
<keyword evidence="2" id="KW-0472">Membrane</keyword>
<accession>A0ABX1YYZ2</accession>
<feature type="transmembrane region" description="Helical" evidence="2">
    <location>
        <begin position="12"/>
        <end position="32"/>
    </location>
</feature>
<keyword evidence="5" id="KW-1185">Reference proteome</keyword>
<keyword evidence="2" id="KW-0812">Transmembrane</keyword>
<comment type="caution">
    <text evidence="4">The sequence shown here is derived from an EMBL/GenBank/DDBJ whole genome shotgun (WGS) entry which is preliminary data.</text>
</comment>
<organism evidence="4 5">
    <name type="scientific">Paenibacillus germinis</name>
    <dbReference type="NCBI Taxonomy" id="2654979"/>
    <lineage>
        <taxon>Bacteria</taxon>
        <taxon>Bacillati</taxon>
        <taxon>Bacillota</taxon>
        <taxon>Bacilli</taxon>
        <taxon>Bacillales</taxon>
        <taxon>Paenibacillaceae</taxon>
        <taxon>Paenibacillus</taxon>
    </lineage>
</organism>
<comment type="similarity">
    <text evidence="1">Belongs to the DedA family.</text>
</comment>
<evidence type="ECO:0000259" key="3">
    <source>
        <dbReference type="Pfam" id="PF09335"/>
    </source>
</evidence>
<dbReference type="Proteomes" id="UP000658690">
    <property type="component" value="Unassembled WGS sequence"/>
</dbReference>
<feature type="domain" description="VTT" evidence="3">
    <location>
        <begin position="32"/>
        <end position="152"/>
    </location>
</feature>
<proteinExistence type="inferred from homology"/>
<dbReference type="RefSeq" id="WP_171689642.1">
    <property type="nucleotide sequence ID" value="NZ_WHOC01000060.1"/>
</dbReference>
<dbReference type="InterPro" id="IPR032816">
    <property type="entry name" value="VTT_dom"/>
</dbReference>
<evidence type="ECO:0000256" key="2">
    <source>
        <dbReference type="SAM" id="Phobius"/>
    </source>
</evidence>
<protein>
    <submittedName>
        <fullName evidence="4">DedA family protein</fullName>
    </submittedName>
</protein>
<dbReference type="PANTHER" id="PTHR42709:SF9">
    <property type="entry name" value="ALKALINE PHOSPHATASE LIKE PROTEIN"/>
    <property type="match status" value="1"/>
</dbReference>
<evidence type="ECO:0000313" key="4">
    <source>
        <dbReference type="EMBL" id="NOU86353.1"/>
    </source>
</evidence>
<gene>
    <name evidence="4" type="ORF">GC102_11300</name>
</gene>
<feature type="transmembrane region" description="Helical" evidence="2">
    <location>
        <begin position="135"/>
        <end position="156"/>
    </location>
</feature>
<dbReference type="PANTHER" id="PTHR42709">
    <property type="entry name" value="ALKALINE PHOSPHATASE LIKE PROTEIN"/>
    <property type="match status" value="1"/>
</dbReference>
<reference evidence="4 5" key="1">
    <citation type="submission" date="2019-10" db="EMBL/GenBank/DDBJ databases">
        <title>Description of Paenibacillus choica sp. nov.</title>
        <authorList>
            <person name="Carlier A."/>
            <person name="Qi S."/>
        </authorList>
    </citation>
    <scope>NUCLEOTIDE SEQUENCE [LARGE SCALE GENOMIC DNA]</scope>
    <source>
        <strain evidence="4 5">LMG 31460</strain>
    </source>
</reference>
<evidence type="ECO:0000256" key="1">
    <source>
        <dbReference type="ARBA" id="ARBA00010792"/>
    </source>
</evidence>
<evidence type="ECO:0000313" key="5">
    <source>
        <dbReference type="Proteomes" id="UP000658690"/>
    </source>
</evidence>
<sequence>MISNLLIELIQDHGYIIFFLAFCLGPFGIPIPNEISILTGGLLANNGVFNPWIIYGFILSGLLTSTTVGFFIGKFFGNWILGLLGRQKRYIFRAEALFTKYGNFAICLGYLIPVIRYVMPIIAGISGKSFKKFALLSYTSAVIWTGLFFTIGFVFGDRISRLLSLIDFRSIGVALVIAAIVICIYKLQKLLNSELMNRSLMNEDINK</sequence>
<keyword evidence="2" id="KW-1133">Transmembrane helix</keyword>
<feature type="transmembrane region" description="Helical" evidence="2">
    <location>
        <begin position="168"/>
        <end position="187"/>
    </location>
</feature>